<organism evidence="2 3">
    <name type="scientific">Scytalidium lignicola</name>
    <name type="common">Hyphomycete</name>
    <dbReference type="NCBI Taxonomy" id="5539"/>
    <lineage>
        <taxon>Eukaryota</taxon>
        <taxon>Fungi</taxon>
        <taxon>Dikarya</taxon>
        <taxon>Ascomycota</taxon>
        <taxon>Pezizomycotina</taxon>
        <taxon>Leotiomycetes</taxon>
        <taxon>Leotiomycetes incertae sedis</taxon>
        <taxon>Scytalidium</taxon>
    </lineage>
</organism>
<feature type="region of interest" description="Disordered" evidence="1">
    <location>
        <begin position="1"/>
        <end position="43"/>
    </location>
</feature>
<feature type="compositionally biased region" description="Basic and acidic residues" evidence="1">
    <location>
        <begin position="9"/>
        <end position="26"/>
    </location>
</feature>
<dbReference type="PANTHER" id="PTHR38166:SF1">
    <property type="entry name" value="C2H2-TYPE DOMAIN-CONTAINING PROTEIN"/>
    <property type="match status" value="1"/>
</dbReference>
<protein>
    <submittedName>
        <fullName evidence="2">Uncharacterized protein</fullName>
    </submittedName>
</protein>
<sequence>MTRMKKETRRTSREVDQQSPRPEKDLSVTPAMSTFANKKSNTKTAIPTEMWPDSAAIKLPFRPIPLVGRSEFEPSSSGGIPPSHRYNTIMKKDATISYILSFFNNWLELRLAVLGDQRGDGKFSLGRNPQDITNGPGQIRRGRQYSKKGRDDHEAIRQPLSIAYMNTSMQSHLLDGDINSVKFYSCEGSLNFQDITFGASTTGNHDHEILNDTLPPTKRQKLETEGSRNLACPFLKHNKKEYQKWRCCAWSGWPTVHRVKQNFESVAELSDHQRIEIPCEIREEEQQDEEKWTKVYMILFPNDDPVPSPYHDLNSIISDELPKLGDEYYNFFKDLGDHARHELPKLMRPRLENMLNGIMNEGLYQDKIVDLAQDVFQQIIRTFRPVDATFQTPELCTTEYSGEQKGLTSQAINVGNLSCPSPGPLQVELIVPSNQSLPFSYQDVSTMFQDAVVDPLRDFDFSLDELFTSPIQLSDKSSHTHMEARHQL</sequence>
<comment type="caution">
    <text evidence="2">The sequence shown here is derived from an EMBL/GenBank/DDBJ whole genome shotgun (WGS) entry which is preliminary data.</text>
</comment>
<feature type="non-terminal residue" evidence="2">
    <location>
        <position position="488"/>
    </location>
</feature>
<evidence type="ECO:0000256" key="1">
    <source>
        <dbReference type="SAM" id="MobiDB-lite"/>
    </source>
</evidence>
<gene>
    <name evidence="2" type="ORF">B7463_g2229</name>
</gene>
<feature type="compositionally biased region" description="Polar residues" evidence="1">
    <location>
        <begin position="30"/>
        <end position="43"/>
    </location>
</feature>
<dbReference type="PANTHER" id="PTHR38166">
    <property type="entry name" value="C2H2-TYPE DOMAIN-CONTAINING PROTEIN-RELATED"/>
    <property type="match status" value="1"/>
</dbReference>
<feature type="region of interest" description="Disordered" evidence="1">
    <location>
        <begin position="124"/>
        <end position="152"/>
    </location>
</feature>
<proteinExistence type="predicted"/>
<dbReference type="STRING" id="5539.A0A3E2HLM6"/>
<feature type="non-terminal residue" evidence="2">
    <location>
        <position position="1"/>
    </location>
</feature>
<dbReference type="EMBL" id="NCSJ02000025">
    <property type="protein sequence ID" value="RFU34082.1"/>
    <property type="molecule type" value="Genomic_DNA"/>
</dbReference>
<dbReference type="Proteomes" id="UP000258309">
    <property type="component" value="Unassembled WGS sequence"/>
</dbReference>
<keyword evidence="3" id="KW-1185">Reference proteome</keyword>
<accession>A0A3E2HLM6</accession>
<evidence type="ECO:0000313" key="2">
    <source>
        <dbReference type="EMBL" id="RFU34082.1"/>
    </source>
</evidence>
<reference evidence="2 3" key="1">
    <citation type="submission" date="2018-05" db="EMBL/GenBank/DDBJ databases">
        <title>Draft genome sequence of Scytalidium lignicola DSM 105466, a ubiquitous saprotrophic fungus.</title>
        <authorList>
            <person name="Buettner E."/>
            <person name="Gebauer A.M."/>
            <person name="Hofrichter M."/>
            <person name="Liers C."/>
            <person name="Kellner H."/>
        </authorList>
    </citation>
    <scope>NUCLEOTIDE SEQUENCE [LARGE SCALE GENOMIC DNA]</scope>
    <source>
        <strain evidence="2 3">DSM 105466</strain>
    </source>
</reference>
<dbReference type="OrthoDB" id="5382659at2759"/>
<name>A0A3E2HLM6_SCYLI</name>
<evidence type="ECO:0000313" key="3">
    <source>
        <dbReference type="Proteomes" id="UP000258309"/>
    </source>
</evidence>
<dbReference type="AlphaFoldDB" id="A0A3E2HLM6"/>